<gene>
    <name evidence="2" type="ORF">C7M51_00984</name>
</gene>
<protein>
    <recommendedName>
        <fullName evidence="1">ParB-like N-terminal domain-containing protein</fullName>
    </recommendedName>
</protein>
<dbReference type="OrthoDB" id="9816043at2"/>
<dbReference type="CDD" id="cd16403">
    <property type="entry name" value="ParB_N_like_MT"/>
    <property type="match status" value="1"/>
</dbReference>
<feature type="domain" description="ParB-like N-terminal" evidence="1">
    <location>
        <begin position="13"/>
        <end position="99"/>
    </location>
</feature>
<accession>A0A6P1PW28</accession>
<keyword evidence="3" id="KW-1185">Reference proteome</keyword>
<dbReference type="KEGG" id="mint:C7M51_00984"/>
<dbReference type="Gene3D" id="3.90.1530.10">
    <property type="entry name" value="Conserved hypothetical protein from pyrococcus furiosus pfu- 392566-001, ParB domain"/>
    <property type="match status" value="1"/>
</dbReference>
<evidence type="ECO:0000313" key="2">
    <source>
        <dbReference type="EMBL" id="QHM70706.1"/>
    </source>
</evidence>
<evidence type="ECO:0000313" key="3">
    <source>
        <dbReference type="Proteomes" id="UP000464053"/>
    </source>
</evidence>
<organism evidence="2 3">
    <name type="scientific">Mixta intestinalis</name>
    <dbReference type="NCBI Taxonomy" id="1615494"/>
    <lineage>
        <taxon>Bacteria</taxon>
        <taxon>Pseudomonadati</taxon>
        <taxon>Pseudomonadota</taxon>
        <taxon>Gammaproteobacteria</taxon>
        <taxon>Enterobacterales</taxon>
        <taxon>Erwiniaceae</taxon>
        <taxon>Mixta</taxon>
    </lineage>
</organism>
<dbReference type="InterPro" id="IPR036086">
    <property type="entry name" value="ParB/Sulfiredoxin_sf"/>
</dbReference>
<reference evidence="2 3" key="1">
    <citation type="submission" date="2018-03" db="EMBL/GenBank/DDBJ databases">
        <title>Pantoea intestinalis SRCM103226 isolated form the mealworm.</title>
        <authorList>
            <person name="Jeong D.-Y."/>
            <person name="Kim J.W."/>
        </authorList>
    </citation>
    <scope>NUCLEOTIDE SEQUENCE [LARGE SCALE GENOMIC DNA]</scope>
    <source>
        <strain evidence="2 3">SRCM103226</strain>
    </source>
</reference>
<proteinExistence type="predicted"/>
<dbReference type="EMBL" id="CP028271">
    <property type="protein sequence ID" value="QHM70706.1"/>
    <property type="molecule type" value="Genomic_DNA"/>
</dbReference>
<dbReference type="AlphaFoldDB" id="A0A6P1PW28"/>
<name>A0A6P1PW28_9GAMM</name>
<dbReference type="Pfam" id="PF02195">
    <property type="entry name" value="ParB_N"/>
    <property type="match status" value="1"/>
</dbReference>
<dbReference type="SUPFAM" id="SSF110849">
    <property type="entry name" value="ParB/Sulfiredoxin"/>
    <property type="match status" value="1"/>
</dbReference>
<dbReference type="InterPro" id="IPR003115">
    <property type="entry name" value="ParB_N"/>
</dbReference>
<dbReference type="SMART" id="SM00470">
    <property type="entry name" value="ParB"/>
    <property type="match status" value="1"/>
</dbReference>
<dbReference type="Proteomes" id="UP000464053">
    <property type="component" value="Chromosome"/>
</dbReference>
<evidence type="ECO:0000259" key="1">
    <source>
        <dbReference type="SMART" id="SM00470"/>
    </source>
</evidence>
<sequence>MTKAKNQSTLAIVYKSLNSLIAYARNARTHSDEQVSQIVASINEYGWTNPVLIDENEEVIAGHGRLLAAEQLFVDEVPTITLYGLSEQQKKAYRLADNKLPLYAARYTSGPETVTYRLTANC</sequence>